<dbReference type="AlphaFoldDB" id="A0A382TPE5"/>
<protein>
    <recommendedName>
        <fullName evidence="2">Fatty acid desaturase domain-containing protein</fullName>
    </recommendedName>
</protein>
<dbReference type="InterPro" id="IPR005804">
    <property type="entry name" value="FA_desaturase_dom"/>
</dbReference>
<accession>A0A382TPE5</accession>
<proteinExistence type="predicted"/>
<gene>
    <name evidence="3" type="ORF">METZ01_LOCUS376205</name>
</gene>
<evidence type="ECO:0000259" key="2">
    <source>
        <dbReference type="Pfam" id="PF00487"/>
    </source>
</evidence>
<dbReference type="GO" id="GO:0046513">
    <property type="term" value="P:ceramide biosynthetic process"/>
    <property type="evidence" value="ECO:0007669"/>
    <property type="project" value="TreeGrafter"/>
</dbReference>
<keyword evidence="1" id="KW-0812">Transmembrane</keyword>
<dbReference type="PANTHER" id="PTHR12879:SF8">
    <property type="entry name" value="SPHINGOLIPID DELTA(4)-DESATURASE DES1"/>
    <property type="match status" value="1"/>
</dbReference>
<dbReference type="GO" id="GO:0042284">
    <property type="term" value="F:sphingolipid delta-4 desaturase activity"/>
    <property type="evidence" value="ECO:0007669"/>
    <property type="project" value="TreeGrafter"/>
</dbReference>
<evidence type="ECO:0000313" key="3">
    <source>
        <dbReference type="EMBL" id="SVD23351.1"/>
    </source>
</evidence>
<keyword evidence="1" id="KW-1133">Transmembrane helix</keyword>
<evidence type="ECO:0000256" key="1">
    <source>
        <dbReference type="SAM" id="Phobius"/>
    </source>
</evidence>
<dbReference type="GO" id="GO:0016020">
    <property type="term" value="C:membrane"/>
    <property type="evidence" value="ECO:0007669"/>
    <property type="project" value="GOC"/>
</dbReference>
<name>A0A382TPE5_9ZZZZ</name>
<sequence length="265" mass="29609">VLIGLAALITVLPISPWLVPALAVYGTLLIFLFAPLHESIHRTAFRARWLNDSVALLAGAVLLLPPRYFREFHFAHHRHTQDAALDPELAAAKPSSIGAYLSLISGLPYWRERFVTTIRHAFGRVEETFITPRKRRAVAREARLYLLFYAVAIAASVAAGSCAIAFYWLAPVLLGQPALRLFLLAEHGSCPRVVEMLKNSRTTRSNAFVRWFAWDMPFHAEHHAYPGLPFHALPAAHSHLAAAIETQAGSYLAVNWRYVRGMVEV</sequence>
<feature type="domain" description="Fatty acid desaturase" evidence="2">
    <location>
        <begin position="17"/>
        <end position="251"/>
    </location>
</feature>
<keyword evidence="1" id="KW-0472">Membrane</keyword>
<feature type="transmembrane region" description="Helical" evidence="1">
    <location>
        <begin position="144"/>
        <end position="170"/>
    </location>
</feature>
<reference evidence="3" key="1">
    <citation type="submission" date="2018-05" db="EMBL/GenBank/DDBJ databases">
        <authorList>
            <person name="Lanie J.A."/>
            <person name="Ng W.-L."/>
            <person name="Kazmierczak K.M."/>
            <person name="Andrzejewski T.M."/>
            <person name="Davidsen T.M."/>
            <person name="Wayne K.J."/>
            <person name="Tettelin H."/>
            <person name="Glass J.I."/>
            <person name="Rusch D."/>
            <person name="Podicherti R."/>
            <person name="Tsui H.-C.T."/>
            <person name="Winkler M.E."/>
        </authorList>
    </citation>
    <scope>NUCLEOTIDE SEQUENCE</scope>
</reference>
<dbReference type="EMBL" id="UINC01137794">
    <property type="protein sequence ID" value="SVD23351.1"/>
    <property type="molecule type" value="Genomic_DNA"/>
</dbReference>
<feature type="non-terminal residue" evidence="3">
    <location>
        <position position="1"/>
    </location>
</feature>
<dbReference type="Pfam" id="PF00487">
    <property type="entry name" value="FA_desaturase"/>
    <property type="match status" value="1"/>
</dbReference>
<feature type="transmembrane region" description="Helical" evidence="1">
    <location>
        <begin position="17"/>
        <end position="37"/>
    </location>
</feature>
<organism evidence="3">
    <name type="scientific">marine metagenome</name>
    <dbReference type="NCBI Taxonomy" id="408172"/>
    <lineage>
        <taxon>unclassified sequences</taxon>
        <taxon>metagenomes</taxon>
        <taxon>ecological metagenomes</taxon>
    </lineage>
</organism>
<dbReference type="PANTHER" id="PTHR12879">
    <property type="entry name" value="SPHINGOLIPID DELTA 4 DESATURASE/C-4 HYDROXYLASE PROTEIN DES2"/>
    <property type="match status" value="1"/>
</dbReference>